<name>A0A915KRB0_ROMCU</name>
<evidence type="ECO:0000313" key="2">
    <source>
        <dbReference type="WBParaSite" id="nRc.2.0.1.t41428-RA"/>
    </source>
</evidence>
<dbReference type="WBParaSite" id="nRc.2.0.1.t41428-RA">
    <property type="protein sequence ID" value="nRc.2.0.1.t41428-RA"/>
    <property type="gene ID" value="nRc.2.0.1.g41428"/>
</dbReference>
<proteinExistence type="predicted"/>
<protein>
    <submittedName>
        <fullName evidence="2">Uncharacterized protein</fullName>
    </submittedName>
</protein>
<dbReference type="Proteomes" id="UP000887565">
    <property type="component" value="Unplaced"/>
</dbReference>
<sequence length="87" mass="10001">MYICNQFALPLIIFDKEFRMETPVEEIEIDESTIRPIHTAVFTFTHGLLHLSTSKTDFRSPASVRVPHADYGFSAHAHHRGTARRPH</sequence>
<organism evidence="1 2">
    <name type="scientific">Romanomermis culicivorax</name>
    <name type="common">Nematode worm</name>
    <dbReference type="NCBI Taxonomy" id="13658"/>
    <lineage>
        <taxon>Eukaryota</taxon>
        <taxon>Metazoa</taxon>
        <taxon>Ecdysozoa</taxon>
        <taxon>Nematoda</taxon>
        <taxon>Enoplea</taxon>
        <taxon>Dorylaimia</taxon>
        <taxon>Mermithida</taxon>
        <taxon>Mermithoidea</taxon>
        <taxon>Mermithidae</taxon>
        <taxon>Romanomermis</taxon>
    </lineage>
</organism>
<reference evidence="2" key="1">
    <citation type="submission" date="2022-11" db="UniProtKB">
        <authorList>
            <consortium name="WormBaseParasite"/>
        </authorList>
    </citation>
    <scope>IDENTIFICATION</scope>
</reference>
<dbReference type="AlphaFoldDB" id="A0A915KRB0"/>
<keyword evidence="1" id="KW-1185">Reference proteome</keyword>
<evidence type="ECO:0000313" key="1">
    <source>
        <dbReference type="Proteomes" id="UP000887565"/>
    </source>
</evidence>
<accession>A0A915KRB0</accession>